<gene>
    <name evidence="4" type="ORF">SAMN02745202_01132</name>
</gene>
<dbReference type="STRING" id="28136.SAMN02745202_01132"/>
<dbReference type="InterPro" id="IPR024654">
    <property type="entry name" value="Calcineurin-like_PHP_lpxH"/>
</dbReference>
<dbReference type="eggNOG" id="COG0622">
    <property type="taxonomic scope" value="Bacteria"/>
</dbReference>
<feature type="domain" description="Calcineurin-like phosphoesterase" evidence="3">
    <location>
        <begin position="1"/>
        <end position="160"/>
    </location>
</feature>
<dbReference type="InterPro" id="IPR029052">
    <property type="entry name" value="Metallo-depent_PP-like"/>
</dbReference>
<dbReference type="EC" id="3.1.4.-" evidence="2"/>
<dbReference type="EMBL" id="FUXK01000011">
    <property type="protein sequence ID" value="SJZ80950.1"/>
    <property type="molecule type" value="Genomic_DNA"/>
</dbReference>
<dbReference type="Pfam" id="PF12850">
    <property type="entry name" value="Metallophos_2"/>
    <property type="match status" value="1"/>
</dbReference>
<evidence type="ECO:0000313" key="4">
    <source>
        <dbReference type="EMBL" id="SJZ80950.1"/>
    </source>
</evidence>
<evidence type="ECO:0000256" key="2">
    <source>
        <dbReference type="RuleBase" id="RU362039"/>
    </source>
</evidence>
<evidence type="ECO:0000256" key="1">
    <source>
        <dbReference type="ARBA" id="ARBA00008950"/>
    </source>
</evidence>
<reference evidence="4 5" key="1">
    <citation type="submission" date="2017-02" db="EMBL/GenBank/DDBJ databases">
        <authorList>
            <person name="Peterson S.W."/>
        </authorList>
    </citation>
    <scope>NUCLEOTIDE SEQUENCE [LARGE SCALE GENOMIC DNA]</scope>
    <source>
        <strain evidence="4 5">ATCC 43324</strain>
    </source>
</reference>
<keyword evidence="2" id="KW-0479">Metal-binding</keyword>
<dbReference type="Gene3D" id="3.60.21.10">
    <property type="match status" value="1"/>
</dbReference>
<dbReference type="AlphaFoldDB" id="A0A1T4NNQ5"/>
<accession>A0A1T4NNQ5</accession>
<dbReference type="InterPro" id="IPR000979">
    <property type="entry name" value="Phosphodiesterase_MJ0936/Vps29"/>
</dbReference>
<comment type="cofactor">
    <cofactor evidence="2">
        <name>a divalent metal cation</name>
        <dbReference type="ChEBI" id="CHEBI:60240"/>
    </cofactor>
</comment>
<comment type="similarity">
    <text evidence="1 2">Belongs to the metallophosphoesterase superfamily. YfcE family.</text>
</comment>
<protein>
    <recommendedName>
        <fullName evidence="2">Phosphoesterase</fullName>
        <ecNumber evidence="2">3.1.4.-</ecNumber>
    </recommendedName>
</protein>
<dbReference type="GO" id="GO:0016787">
    <property type="term" value="F:hydrolase activity"/>
    <property type="evidence" value="ECO:0007669"/>
    <property type="project" value="UniProtKB-UniRule"/>
</dbReference>
<dbReference type="GO" id="GO:0046872">
    <property type="term" value="F:metal ion binding"/>
    <property type="evidence" value="ECO:0007669"/>
    <property type="project" value="UniProtKB-KW"/>
</dbReference>
<dbReference type="NCBIfam" id="TIGR00040">
    <property type="entry name" value="yfcE"/>
    <property type="match status" value="1"/>
</dbReference>
<sequence>MKYLLVSDIHGAWPTLEKVLCHFHTLHCDMLCILGDIINYGPRNGVPEGLNPKEIAEKLNAMADKILAIRGNCDSEVDQMLLDFPIMQDYMLLVDEGHKLLLTHGHIYNKDYRPKGHFDAIIYGHTHLWQLSRDAQGIVCNTGSITFPKGGNPPTFATYEHGIFTILTLDGTPLKQCSIE</sequence>
<organism evidence="4 5">
    <name type="scientific">Segatella oulorum</name>
    <dbReference type="NCBI Taxonomy" id="28136"/>
    <lineage>
        <taxon>Bacteria</taxon>
        <taxon>Pseudomonadati</taxon>
        <taxon>Bacteroidota</taxon>
        <taxon>Bacteroidia</taxon>
        <taxon>Bacteroidales</taxon>
        <taxon>Prevotellaceae</taxon>
        <taxon>Segatella</taxon>
    </lineage>
</organism>
<dbReference type="NCBIfam" id="NF006988">
    <property type="entry name" value="PRK09453.1"/>
    <property type="match status" value="1"/>
</dbReference>
<name>A0A1T4NNQ5_9BACT</name>
<dbReference type="SUPFAM" id="SSF56300">
    <property type="entry name" value="Metallo-dependent phosphatases"/>
    <property type="match status" value="1"/>
</dbReference>
<dbReference type="Proteomes" id="UP000190065">
    <property type="component" value="Unassembled WGS sequence"/>
</dbReference>
<dbReference type="RefSeq" id="WP_025071342.1">
    <property type="nucleotide sequence ID" value="NZ_FUXK01000011.1"/>
</dbReference>
<proteinExistence type="inferred from homology"/>
<evidence type="ECO:0000313" key="5">
    <source>
        <dbReference type="Proteomes" id="UP000190065"/>
    </source>
</evidence>
<evidence type="ECO:0000259" key="3">
    <source>
        <dbReference type="Pfam" id="PF12850"/>
    </source>
</evidence>